<dbReference type="EMBL" id="CAXIEN010000106">
    <property type="protein sequence ID" value="CAL1277944.1"/>
    <property type="molecule type" value="Genomic_DNA"/>
</dbReference>
<gene>
    <name evidence="1" type="ORF">LARSCL_LOCUS9498</name>
</gene>
<organism evidence="1 2">
    <name type="scientific">Larinioides sclopetarius</name>
    <dbReference type="NCBI Taxonomy" id="280406"/>
    <lineage>
        <taxon>Eukaryota</taxon>
        <taxon>Metazoa</taxon>
        <taxon>Ecdysozoa</taxon>
        <taxon>Arthropoda</taxon>
        <taxon>Chelicerata</taxon>
        <taxon>Arachnida</taxon>
        <taxon>Araneae</taxon>
        <taxon>Araneomorphae</taxon>
        <taxon>Entelegynae</taxon>
        <taxon>Araneoidea</taxon>
        <taxon>Araneidae</taxon>
        <taxon>Larinioides</taxon>
    </lineage>
</organism>
<comment type="caution">
    <text evidence="1">The sequence shown here is derived from an EMBL/GenBank/DDBJ whole genome shotgun (WGS) entry which is preliminary data.</text>
</comment>
<reference evidence="1 2" key="1">
    <citation type="submission" date="2024-04" db="EMBL/GenBank/DDBJ databases">
        <authorList>
            <person name="Rising A."/>
            <person name="Reimegard J."/>
            <person name="Sonavane S."/>
            <person name="Akerstrom W."/>
            <person name="Nylinder S."/>
            <person name="Hedman E."/>
            <person name="Kallberg Y."/>
        </authorList>
    </citation>
    <scope>NUCLEOTIDE SEQUENCE [LARGE SCALE GENOMIC DNA]</scope>
</reference>
<evidence type="ECO:0000313" key="1">
    <source>
        <dbReference type="EMBL" id="CAL1277944.1"/>
    </source>
</evidence>
<dbReference type="AlphaFoldDB" id="A0AAV2A1S8"/>
<accession>A0AAV2A1S8</accession>
<keyword evidence="2" id="KW-1185">Reference proteome</keyword>
<proteinExistence type="predicted"/>
<dbReference type="Proteomes" id="UP001497382">
    <property type="component" value="Unassembled WGS sequence"/>
</dbReference>
<evidence type="ECO:0000313" key="2">
    <source>
        <dbReference type="Proteomes" id="UP001497382"/>
    </source>
</evidence>
<sequence>MECLQCKHEVRRSLFCMKYVQFQGPRFGTIRGGPFRRRQFPLTGQGTPDKDELAKCLTTVPCCNA</sequence>
<protein>
    <submittedName>
        <fullName evidence="1">Uncharacterized protein</fullName>
    </submittedName>
</protein>
<name>A0AAV2A1S8_9ARAC</name>